<evidence type="ECO:0000259" key="9">
    <source>
        <dbReference type="PROSITE" id="PS50262"/>
    </source>
</evidence>
<dbReference type="GO" id="GO:0004930">
    <property type="term" value="F:G protein-coupled receptor activity"/>
    <property type="evidence" value="ECO:0007669"/>
    <property type="project" value="UniProtKB-KW"/>
</dbReference>
<evidence type="ECO:0000256" key="3">
    <source>
        <dbReference type="ARBA" id="ARBA00022692"/>
    </source>
</evidence>
<evidence type="ECO:0000313" key="10">
    <source>
        <dbReference type="EMBL" id="CAG2239883.1"/>
    </source>
</evidence>
<evidence type="ECO:0000256" key="1">
    <source>
        <dbReference type="ARBA" id="ARBA00004651"/>
    </source>
</evidence>
<feature type="domain" description="G-protein coupled receptors family 1 profile" evidence="9">
    <location>
        <begin position="31"/>
        <end position="271"/>
    </location>
</feature>
<feature type="transmembrane region" description="Helical" evidence="8">
    <location>
        <begin position="93"/>
        <end position="110"/>
    </location>
</feature>
<gene>
    <name evidence="10" type="ORF">MEDL_52213</name>
</gene>
<dbReference type="PANTHER" id="PTHR24241">
    <property type="entry name" value="NEUROPEPTIDE RECEPTOR-RELATED G-PROTEIN COUPLED RECEPTOR"/>
    <property type="match status" value="1"/>
</dbReference>
<dbReference type="CDD" id="cd00637">
    <property type="entry name" value="7tm_classA_rhodopsin-like"/>
    <property type="match status" value="1"/>
</dbReference>
<dbReference type="SUPFAM" id="SSF81321">
    <property type="entry name" value="Family A G protein-coupled receptor-like"/>
    <property type="match status" value="1"/>
</dbReference>
<keyword evidence="5 8" id="KW-0472">Membrane</keyword>
<evidence type="ECO:0000256" key="8">
    <source>
        <dbReference type="SAM" id="Phobius"/>
    </source>
</evidence>
<dbReference type="InterPro" id="IPR017452">
    <property type="entry name" value="GPCR_Rhodpsn_7TM"/>
</dbReference>
<name>A0A8S3U1R6_MYTED</name>
<feature type="transmembrane region" description="Helical" evidence="8">
    <location>
        <begin position="166"/>
        <end position="190"/>
    </location>
</feature>
<accession>A0A8S3U1R6</accession>
<dbReference type="EMBL" id="CAJPWZ010002539">
    <property type="protein sequence ID" value="CAG2239883.1"/>
    <property type="molecule type" value="Genomic_DNA"/>
</dbReference>
<evidence type="ECO:0000256" key="5">
    <source>
        <dbReference type="ARBA" id="ARBA00023136"/>
    </source>
</evidence>
<comment type="similarity">
    <text evidence="7">Belongs to the G-protein coupled receptor 1 family.</text>
</comment>
<dbReference type="PROSITE" id="PS50262">
    <property type="entry name" value="G_PROTEIN_RECEP_F1_2"/>
    <property type="match status" value="1"/>
</dbReference>
<dbReference type="InterPro" id="IPR000276">
    <property type="entry name" value="GPCR_Rhodpsn"/>
</dbReference>
<evidence type="ECO:0000256" key="2">
    <source>
        <dbReference type="ARBA" id="ARBA00022475"/>
    </source>
</evidence>
<feature type="transmembrane region" description="Helical" evidence="8">
    <location>
        <begin position="211"/>
        <end position="232"/>
    </location>
</feature>
<keyword evidence="6 7" id="KW-0675">Receptor</keyword>
<feature type="transmembrane region" description="Helical" evidence="8">
    <location>
        <begin position="252"/>
        <end position="274"/>
    </location>
</feature>
<proteinExistence type="inferred from homology"/>
<dbReference type="PRINTS" id="PR00237">
    <property type="entry name" value="GPCRRHODOPSN"/>
</dbReference>
<dbReference type="Proteomes" id="UP000683360">
    <property type="component" value="Unassembled WGS sequence"/>
</dbReference>
<keyword evidence="11" id="KW-1185">Reference proteome</keyword>
<sequence length="303" mass="34937">MTEQSVETMDESTIRRLTVFLCIYMLGIVISNAALIGLLVLRKNLRKISHLYIVALFFSELLDGLILTSSMLLDLNGVLDTTKCVGIRYAEEIALIFGIVTLIGIAVDRYRCIVYPQLYKPTFRSTIFVINGLLIASFIFSLNVFIENIYIKMCNILIEDEDSDLWWRVYGFIVHFVLPLVVLIVLYFRIVKKLWMKEEVLSASTVMKRRTVKLTLICSAAYVMCWLPFYIFEIVHDSIAWSDGHEELFVNSRFVTIFIALSGSLINPIIYGCFSQNVVQEIWLIKNQLQCKPNQIDVMIIQR</sequence>
<evidence type="ECO:0000313" key="11">
    <source>
        <dbReference type="Proteomes" id="UP000683360"/>
    </source>
</evidence>
<dbReference type="AlphaFoldDB" id="A0A8S3U1R6"/>
<feature type="transmembrane region" description="Helical" evidence="8">
    <location>
        <begin position="122"/>
        <end position="146"/>
    </location>
</feature>
<keyword evidence="7" id="KW-0807">Transducer</keyword>
<keyword evidence="3 7" id="KW-0812">Transmembrane</keyword>
<comment type="caution">
    <text evidence="10">The sequence shown here is derived from an EMBL/GenBank/DDBJ whole genome shotgun (WGS) entry which is preliminary data.</text>
</comment>
<keyword evidence="7" id="KW-0297">G-protein coupled receptor</keyword>
<evidence type="ECO:0000256" key="4">
    <source>
        <dbReference type="ARBA" id="ARBA00022989"/>
    </source>
</evidence>
<reference evidence="10" key="1">
    <citation type="submission" date="2021-03" db="EMBL/GenBank/DDBJ databases">
        <authorList>
            <person name="Bekaert M."/>
        </authorList>
    </citation>
    <scope>NUCLEOTIDE SEQUENCE</scope>
</reference>
<organism evidence="10 11">
    <name type="scientific">Mytilus edulis</name>
    <name type="common">Blue mussel</name>
    <dbReference type="NCBI Taxonomy" id="6550"/>
    <lineage>
        <taxon>Eukaryota</taxon>
        <taxon>Metazoa</taxon>
        <taxon>Spiralia</taxon>
        <taxon>Lophotrochozoa</taxon>
        <taxon>Mollusca</taxon>
        <taxon>Bivalvia</taxon>
        <taxon>Autobranchia</taxon>
        <taxon>Pteriomorphia</taxon>
        <taxon>Mytilida</taxon>
        <taxon>Mytiloidea</taxon>
        <taxon>Mytilidae</taxon>
        <taxon>Mytilinae</taxon>
        <taxon>Mytilus</taxon>
    </lineage>
</organism>
<dbReference type="OrthoDB" id="6147389at2759"/>
<dbReference type="Gene3D" id="1.20.1070.10">
    <property type="entry name" value="Rhodopsin 7-helix transmembrane proteins"/>
    <property type="match status" value="1"/>
</dbReference>
<keyword evidence="4 8" id="KW-1133">Transmembrane helix</keyword>
<feature type="transmembrane region" description="Helical" evidence="8">
    <location>
        <begin position="17"/>
        <end position="41"/>
    </location>
</feature>
<dbReference type="GO" id="GO:0005886">
    <property type="term" value="C:plasma membrane"/>
    <property type="evidence" value="ECO:0007669"/>
    <property type="project" value="UniProtKB-SubCell"/>
</dbReference>
<dbReference type="Pfam" id="PF00001">
    <property type="entry name" value="7tm_1"/>
    <property type="match status" value="1"/>
</dbReference>
<comment type="subcellular location">
    <subcellularLocation>
        <location evidence="1">Cell membrane</location>
        <topology evidence="1">Multi-pass membrane protein</topology>
    </subcellularLocation>
</comment>
<dbReference type="PROSITE" id="PS00237">
    <property type="entry name" value="G_PROTEIN_RECEP_F1_1"/>
    <property type="match status" value="1"/>
</dbReference>
<dbReference type="GO" id="GO:0042277">
    <property type="term" value="F:peptide binding"/>
    <property type="evidence" value="ECO:0007669"/>
    <property type="project" value="TreeGrafter"/>
</dbReference>
<evidence type="ECO:0000256" key="6">
    <source>
        <dbReference type="ARBA" id="ARBA00023170"/>
    </source>
</evidence>
<feature type="transmembrane region" description="Helical" evidence="8">
    <location>
        <begin position="53"/>
        <end position="73"/>
    </location>
</feature>
<evidence type="ECO:0000256" key="7">
    <source>
        <dbReference type="RuleBase" id="RU000688"/>
    </source>
</evidence>
<dbReference type="GO" id="GO:0032870">
    <property type="term" value="P:cellular response to hormone stimulus"/>
    <property type="evidence" value="ECO:0007669"/>
    <property type="project" value="TreeGrafter"/>
</dbReference>
<protein>
    <submittedName>
        <fullName evidence="10">PROKR2</fullName>
    </submittedName>
</protein>
<keyword evidence="2" id="KW-1003">Cell membrane</keyword>
<dbReference type="PANTHER" id="PTHR24241:SF76">
    <property type="entry name" value="NEUROPEPTIDE SIFAMIDE RECEPTOR"/>
    <property type="match status" value="1"/>
</dbReference>